<protein>
    <submittedName>
        <fullName evidence="1">WYL domain-containing protein</fullName>
    </submittedName>
</protein>
<dbReference type="EMBL" id="BDQX01000356">
    <property type="protein sequence ID" value="GBG10827.1"/>
    <property type="molecule type" value="Genomic_DNA"/>
</dbReference>
<evidence type="ECO:0000313" key="2">
    <source>
        <dbReference type="Proteomes" id="UP000245202"/>
    </source>
</evidence>
<keyword evidence="2" id="KW-1185">Reference proteome</keyword>
<name>A0A2R5EW95_9BACL</name>
<evidence type="ECO:0000313" key="1">
    <source>
        <dbReference type="EMBL" id="GBG10827.1"/>
    </source>
</evidence>
<dbReference type="PROSITE" id="PS52050">
    <property type="entry name" value="WYL"/>
    <property type="match status" value="1"/>
</dbReference>
<gene>
    <name evidence="1" type="ORF">PAT3040_05593</name>
</gene>
<accession>A0A2R5EW95</accession>
<comment type="caution">
    <text evidence="1">The sequence shown here is derived from an EMBL/GenBank/DDBJ whole genome shotgun (WGS) entry which is preliminary data.</text>
</comment>
<organism evidence="1 2">
    <name type="scientific">Paenibacillus agaridevorans</name>
    <dbReference type="NCBI Taxonomy" id="171404"/>
    <lineage>
        <taxon>Bacteria</taxon>
        <taxon>Bacillati</taxon>
        <taxon>Bacillota</taxon>
        <taxon>Bacilli</taxon>
        <taxon>Bacillales</taxon>
        <taxon>Paenibacillaceae</taxon>
        <taxon>Paenibacillus</taxon>
    </lineage>
</organism>
<dbReference type="AlphaFoldDB" id="A0A2R5EW95"/>
<proteinExistence type="predicted"/>
<dbReference type="Proteomes" id="UP000245202">
    <property type="component" value="Unassembled WGS sequence"/>
</dbReference>
<reference evidence="1 2" key="1">
    <citation type="submission" date="2017-08" db="EMBL/GenBank/DDBJ databases">
        <title>Substantial Increase in Enzyme Production by Combined Drug-Resistance Mutations in Paenibacillus agaridevorans.</title>
        <authorList>
            <person name="Tanaka Y."/>
            <person name="Funane K."/>
            <person name="Hosaka T."/>
            <person name="Shiwa Y."/>
            <person name="Fujita N."/>
            <person name="Miyazaki T."/>
            <person name="Yoshikawa H."/>
            <person name="Murakami K."/>
            <person name="Kasahara K."/>
            <person name="Inaoka T."/>
            <person name="Hiraga Y."/>
            <person name="Ochi K."/>
        </authorList>
    </citation>
    <scope>NUCLEOTIDE SEQUENCE [LARGE SCALE GENOMIC DNA]</scope>
    <source>
        <strain evidence="1 2">T-3040</strain>
    </source>
</reference>
<dbReference type="RefSeq" id="WP_087569665.1">
    <property type="nucleotide sequence ID" value="NZ_BDQX01000356.1"/>
</dbReference>
<sequence length="271" mass="31632">MNPFEKIFNYQLLSRLQDGGAAMVTSHERSWLKSMLAHPAAEEAFLPETLDKLRDMLREEPVVDWTPHLLHKAASKEKMVYHPHIRTIRRAIHACSALRIAYSVKSGGSNAHENAIPFKLEYSMVKREWYLLWYDSRKSMLMNTRLSKLAEVSEKPCDPERFARCTAQAKAYLVSRRAEAVIAVVPAYNEELSRILYAFSCFEREVSFDEERDEYRIKLYFSLNEQEYVLSKARFLGKRIRIVENDRLIARMKQTVSWALQRYGVDEGATE</sequence>